<feature type="region of interest" description="Disordered" evidence="1">
    <location>
        <begin position="117"/>
        <end position="138"/>
    </location>
</feature>
<dbReference type="EMBL" id="FQVY01000006">
    <property type="protein sequence ID" value="SHG62887.1"/>
    <property type="molecule type" value="Genomic_DNA"/>
</dbReference>
<sequence length="228" mass="25126">MKDRSIPFHLPDAPHLLRLGRRSCATIAPLLHLLGRLGPLPFCRQAFQRPSLCPNCRSPFSLPRRLLPSLALLFPVQPNARQRFPLISLRQQLAPFLAAQCLALPVKRQGTFPHIFQRTPSSPWQGRQRAGSQRPLCGRLSPVSTAPTRVLPFLPPDALTAALLLKPLQLFGTPSLPLSPPPADVLPSVCTAVLSTFPLFSTSPHPWQLPLPVPTRKKSPSLERAKGF</sequence>
<proteinExistence type="predicted"/>
<evidence type="ECO:0000313" key="2">
    <source>
        <dbReference type="EMBL" id="SHG62887.1"/>
    </source>
</evidence>
<gene>
    <name evidence="2" type="ORF">SAMN05444424_2860</name>
</gene>
<comment type="caution">
    <text evidence="2">The sequence shown here is derived from an EMBL/GenBank/DDBJ whole genome shotgun (WGS) entry which is preliminary data.</text>
</comment>
<evidence type="ECO:0000313" key="3">
    <source>
        <dbReference type="Proteomes" id="UP000184089"/>
    </source>
</evidence>
<reference evidence="3" key="1">
    <citation type="submission" date="2016-11" db="EMBL/GenBank/DDBJ databases">
        <authorList>
            <person name="Jaros S."/>
            <person name="Januszkiewicz K."/>
            <person name="Wedrychowicz H."/>
        </authorList>
    </citation>
    <scope>NUCLEOTIDE SEQUENCE [LARGE SCALE GENOMIC DNA]</scope>
    <source>
        <strain evidence="3">DSM 4029</strain>
    </source>
</reference>
<dbReference type="AlphaFoldDB" id="A0AAQ1MFX8"/>
<evidence type="ECO:0000256" key="1">
    <source>
        <dbReference type="SAM" id="MobiDB-lite"/>
    </source>
</evidence>
<protein>
    <submittedName>
        <fullName evidence="2">Uncharacterized protein</fullName>
    </submittedName>
</protein>
<name>A0AAQ1MFX8_9FIRM</name>
<accession>A0AAQ1MFX8</accession>
<dbReference type="Proteomes" id="UP000184089">
    <property type="component" value="Unassembled WGS sequence"/>
</dbReference>
<organism evidence="2 3">
    <name type="scientific">Bittarella massiliensis</name>
    <name type="common">ex Durand et al. 2017</name>
    <dbReference type="NCBI Taxonomy" id="1720313"/>
    <lineage>
        <taxon>Bacteria</taxon>
        <taxon>Bacillati</taxon>
        <taxon>Bacillota</taxon>
        <taxon>Clostridia</taxon>
        <taxon>Eubacteriales</taxon>
        <taxon>Oscillospiraceae</taxon>
        <taxon>Bittarella (ex Durand et al. 2017)</taxon>
    </lineage>
</organism>